<keyword evidence="8" id="KW-1185">Reference proteome</keyword>
<evidence type="ECO:0000256" key="4">
    <source>
        <dbReference type="ARBA" id="ARBA00022840"/>
    </source>
</evidence>
<dbReference type="Gene3D" id="3.40.50.300">
    <property type="entry name" value="P-loop containing nucleotide triphosphate hydrolases"/>
    <property type="match status" value="1"/>
</dbReference>
<dbReference type="RefSeq" id="YP_003969827.1">
    <property type="nucleotide sequence ID" value="NC_014637.1"/>
</dbReference>
<dbReference type="OrthoDB" id="6135at10239"/>
<keyword evidence="2" id="KW-0235">DNA replication</keyword>
<reference evidence="7 8" key="1">
    <citation type="journal article" date="2010" name="Proc. Natl. Acad. Sci. U.S.A.">
        <title>Giant virus with a remarkable complement of genes infects marine zooplankton.</title>
        <authorList>
            <person name="Fischer M.G."/>
            <person name="Allen M.J."/>
            <person name="Wilson W.H."/>
            <person name="Suttle C.A."/>
        </authorList>
    </citation>
    <scope>NUCLEOTIDE SEQUENCE [LARGE SCALE GENOMIC DNA]</scope>
    <source>
        <strain evidence="7 8">BV-PW1</strain>
    </source>
</reference>
<comment type="similarity">
    <text evidence="1">Belongs to the activator 1 small subunits family. RfcS subfamily.</text>
</comment>
<dbReference type="SUPFAM" id="SSF48019">
    <property type="entry name" value="post-AAA+ oligomerization domain-like"/>
    <property type="match status" value="1"/>
</dbReference>
<dbReference type="InterPro" id="IPR027417">
    <property type="entry name" value="P-loop_NTPase"/>
</dbReference>
<keyword evidence="4" id="KW-0067">ATP-binding</keyword>
<name>E3T4W5_CROVB</name>
<proteinExistence type="inferred from homology"/>
<accession>E3T4W5</accession>
<dbReference type="KEGG" id="vg:9887597"/>
<dbReference type="EMBL" id="GU244497">
    <property type="protein sequence ID" value="ADO67228.1"/>
    <property type="molecule type" value="Genomic_DNA"/>
</dbReference>
<dbReference type="GO" id="GO:0006261">
    <property type="term" value="P:DNA-templated DNA replication"/>
    <property type="evidence" value="ECO:0007669"/>
    <property type="project" value="TreeGrafter"/>
</dbReference>
<dbReference type="Gene3D" id="1.10.8.60">
    <property type="match status" value="1"/>
</dbReference>
<comment type="function">
    <text evidence="5">Part of the RFC clamp loader complex which loads the PCNA sliding clamp onto DNA.</text>
</comment>
<dbReference type="InterPro" id="IPR050238">
    <property type="entry name" value="DNA_Rep/Repair_Clamp_Loader"/>
</dbReference>
<evidence type="ECO:0000256" key="2">
    <source>
        <dbReference type="ARBA" id="ARBA00022705"/>
    </source>
</evidence>
<dbReference type="GeneID" id="9887597"/>
<gene>
    <name evidence="7" type="ORF">crov195</name>
</gene>
<dbReference type="Proteomes" id="UP000029781">
    <property type="component" value="Segment"/>
</dbReference>
<dbReference type="Pfam" id="PF00004">
    <property type="entry name" value="AAA"/>
    <property type="match status" value="1"/>
</dbReference>
<dbReference type="CDD" id="cd00009">
    <property type="entry name" value="AAA"/>
    <property type="match status" value="1"/>
</dbReference>
<sequence>MNQLTLWNEKYRPKKLNEIIHQNETILVIKNLIDNHNLPHLIFYGPPGTGKTSTILAVCNEIFPDEIKYNRCFEFNASNDRGIKFIREKIKKISNQKIKNYPNTPHIKIIILDEVDTLTTDSQYALRRIMENSSSNTRFCLICNYPNKLIEPIISRCAQFRFKPIPTKIMEEKLTDILKQEKIKNKKDITNLIIENSYGDLRLSISYLQRYYKYNESLNKIYGIIGTKELLSFIQLYNNEIKFWDKIKEFIQKKYHLAFQIKTLLELVSKLNIDDIIKINLIEDLSEMDYYIINGVNNTILWNFLGVSLLKNLT</sequence>
<evidence type="ECO:0000313" key="8">
    <source>
        <dbReference type="Proteomes" id="UP000029781"/>
    </source>
</evidence>
<organismHost>
    <name type="scientific">Cafeteria roenbergensis</name>
    <name type="common">Marine flagellate</name>
    <dbReference type="NCBI Taxonomy" id="33653"/>
</organismHost>
<protein>
    <submittedName>
        <fullName evidence="7">Putative replication factor C subunit</fullName>
    </submittedName>
</protein>
<evidence type="ECO:0000259" key="6">
    <source>
        <dbReference type="SMART" id="SM00382"/>
    </source>
</evidence>
<evidence type="ECO:0000256" key="1">
    <source>
        <dbReference type="ARBA" id="ARBA00009668"/>
    </source>
</evidence>
<dbReference type="GO" id="GO:0003689">
    <property type="term" value="F:DNA clamp loader activity"/>
    <property type="evidence" value="ECO:0007669"/>
    <property type="project" value="TreeGrafter"/>
</dbReference>
<dbReference type="SMART" id="SM00382">
    <property type="entry name" value="AAA"/>
    <property type="match status" value="1"/>
</dbReference>
<dbReference type="InterPro" id="IPR003959">
    <property type="entry name" value="ATPase_AAA_core"/>
</dbReference>
<dbReference type="PANTHER" id="PTHR11669:SF20">
    <property type="entry name" value="REPLICATION FACTOR C SUBUNIT 4"/>
    <property type="match status" value="1"/>
</dbReference>
<dbReference type="FunFam" id="3.40.50.300:FF:000952">
    <property type="entry name" value="Replication factor C subunit 2"/>
    <property type="match status" value="1"/>
</dbReference>
<dbReference type="InterPro" id="IPR008921">
    <property type="entry name" value="DNA_pol3_clamp-load_cplx_C"/>
</dbReference>
<dbReference type="GO" id="GO:0003677">
    <property type="term" value="F:DNA binding"/>
    <property type="evidence" value="ECO:0007669"/>
    <property type="project" value="InterPro"/>
</dbReference>
<feature type="domain" description="AAA+ ATPase" evidence="6">
    <location>
        <begin position="37"/>
        <end position="166"/>
    </location>
</feature>
<dbReference type="PANTHER" id="PTHR11669">
    <property type="entry name" value="REPLICATION FACTOR C / DNA POLYMERASE III GAMMA-TAU SUBUNIT"/>
    <property type="match status" value="1"/>
</dbReference>
<evidence type="ECO:0000256" key="5">
    <source>
        <dbReference type="ARBA" id="ARBA00058986"/>
    </source>
</evidence>
<dbReference type="GO" id="GO:0006281">
    <property type="term" value="P:DNA repair"/>
    <property type="evidence" value="ECO:0007669"/>
    <property type="project" value="TreeGrafter"/>
</dbReference>
<evidence type="ECO:0000256" key="3">
    <source>
        <dbReference type="ARBA" id="ARBA00022741"/>
    </source>
</evidence>
<keyword evidence="3" id="KW-0547">Nucleotide-binding</keyword>
<dbReference type="GO" id="GO:0016887">
    <property type="term" value="F:ATP hydrolysis activity"/>
    <property type="evidence" value="ECO:0007669"/>
    <property type="project" value="InterPro"/>
</dbReference>
<evidence type="ECO:0000313" key="7">
    <source>
        <dbReference type="EMBL" id="ADO67228.1"/>
    </source>
</evidence>
<organism evidence="7 8">
    <name type="scientific">Cafeteria roenbergensis virus (strain BV-PW1)</name>
    <name type="common">CroV</name>
    <dbReference type="NCBI Taxonomy" id="693272"/>
    <lineage>
        <taxon>Viruses</taxon>
        <taxon>Varidnaviria</taxon>
        <taxon>Bamfordvirae</taxon>
        <taxon>Nucleocytoviricota</taxon>
        <taxon>Megaviricetes</taxon>
        <taxon>Imitervirales</taxon>
        <taxon>Mimiviridae</taxon>
        <taxon>Aliimimivirinae</taxon>
        <taxon>Rheavirus</taxon>
        <taxon>Rheavirus sinusmexicani</taxon>
    </lineage>
</organism>
<dbReference type="InterPro" id="IPR003593">
    <property type="entry name" value="AAA+_ATPase"/>
</dbReference>
<dbReference type="GO" id="GO:0005524">
    <property type="term" value="F:ATP binding"/>
    <property type="evidence" value="ECO:0007669"/>
    <property type="project" value="UniProtKB-KW"/>
</dbReference>
<dbReference type="SUPFAM" id="SSF52540">
    <property type="entry name" value="P-loop containing nucleoside triphosphate hydrolases"/>
    <property type="match status" value="1"/>
</dbReference>